<keyword evidence="2" id="KW-1185">Reference proteome</keyword>
<name>A0A1V6RB87_9EURO</name>
<evidence type="ECO:0000313" key="2">
    <source>
        <dbReference type="Proteomes" id="UP000191518"/>
    </source>
</evidence>
<protein>
    <recommendedName>
        <fullName evidence="3">Transcription factor domain-containing protein</fullName>
    </recommendedName>
</protein>
<accession>A0A1V6RB87</accession>
<evidence type="ECO:0000313" key="1">
    <source>
        <dbReference type="EMBL" id="OQD98573.1"/>
    </source>
</evidence>
<sequence>MQPLISPSKVSTSEGDDAVARLTCMTYMYYHAARLDLAQYAAFLLEESSFYAGDRYRNLVLEISNDLRDGIEGLSLVMELFSVNGYADSVPVSVLGYVSMPLVLAAINLKLSPSRKEMEARQRRLNSLIQVIRHSETLYDVADFVAIGTNHILQLAYTTTQNLFLEEKPPQSYSSDNMRRDKILSSTRRSTRASFKPNRPTSWQDAFIQCPRAYLLISTSVDYNLSIGRLPSVGDLPRIVRELPAIGVIERLPWPSDILPSESLRPLENHVNHLQQQQRFSPRVHLSLLEWRAALEPRTPETELEKTLSPQTAQINYNSSPDTFSDYPATLSFIMDDQQQYINRVAAQTTYGNTAPNLNFMDLRGCRSVSNSAAETCARRIPLEIVGQDLQTESLLKQPVFDTHAATLTHPVKGIPSTIFDSFFHEAFGQNWAV</sequence>
<dbReference type="PANTHER" id="PTHR47425:SF2">
    <property type="entry name" value="FARB-RELATED"/>
    <property type="match status" value="1"/>
</dbReference>
<dbReference type="AlphaFoldDB" id="A0A1V6RB87"/>
<dbReference type="EMBL" id="MDYP01000071">
    <property type="protein sequence ID" value="OQD98573.1"/>
    <property type="molecule type" value="Genomic_DNA"/>
</dbReference>
<dbReference type="PANTHER" id="PTHR47425">
    <property type="entry name" value="FARB-RELATED"/>
    <property type="match status" value="1"/>
</dbReference>
<organism evidence="1 2">
    <name type="scientific">Penicillium vulpinum</name>
    <dbReference type="NCBI Taxonomy" id="29845"/>
    <lineage>
        <taxon>Eukaryota</taxon>
        <taxon>Fungi</taxon>
        <taxon>Dikarya</taxon>
        <taxon>Ascomycota</taxon>
        <taxon>Pezizomycotina</taxon>
        <taxon>Eurotiomycetes</taxon>
        <taxon>Eurotiomycetidae</taxon>
        <taxon>Eurotiales</taxon>
        <taxon>Aspergillaceae</taxon>
        <taxon>Penicillium</taxon>
    </lineage>
</organism>
<gene>
    <name evidence="1" type="ORF">PENVUL_c071G07414</name>
</gene>
<dbReference type="InterPro" id="IPR052761">
    <property type="entry name" value="Fungal_Detox/Toxin_TFs"/>
</dbReference>
<comment type="caution">
    <text evidence="1">The sequence shown here is derived from an EMBL/GenBank/DDBJ whole genome shotgun (WGS) entry which is preliminary data.</text>
</comment>
<reference evidence="2" key="1">
    <citation type="journal article" date="2017" name="Nat. Microbiol.">
        <title>Global analysis of biosynthetic gene clusters reveals vast potential of secondary metabolite production in Penicillium species.</title>
        <authorList>
            <person name="Nielsen J.C."/>
            <person name="Grijseels S."/>
            <person name="Prigent S."/>
            <person name="Ji B."/>
            <person name="Dainat J."/>
            <person name="Nielsen K.F."/>
            <person name="Frisvad J.C."/>
            <person name="Workman M."/>
            <person name="Nielsen J."/>
        </authorList>
    </citation>
    <scope>NUCLEOTIDE SEQUENCE [LARGE SCALE GENOMIC DNA]</scope>
    <source>
        <strain evidence="2">IBT 29486</strain>
    </source>
</reference>
<dbReference type="STRING" id="29845.A0A1V6RB87"/>
<evidence type="ECO:0008006" key="3">
    <source>
        <dbReference type="Google" id="ProtNLM"/>
    </source>
</evidence>
<dbReference type="Proteomes" id="UP000191518">
    <property type="component" value="Unassembled WGS sequence"/>
</dbReference>
<proteinExistence type="predicted"/>